<dbReference type="Proteomes" id="UP001292116">
    <property type="component" value="Unassembled WGS sequence"/>
</dbReference>
<gene>
    <name evidence="1" type="ORF">SOW75_23380</name>
</gene>
<organism evidence="1 2">
    <name type="scientific">Pseudomonas asiatica</name>
    <dbReference type="NCBI Taxonomy" id="2219225"/>
    <lineage>
        <taxon>Bacteria</taxon>
        <taxon>Pseudomonadati</taxon>
        <taxon>Pseudomonadota</taxon>
        <taxon>Gammaproteobacteria</taxon>
        <taxon>Pseudomonadales</taxon>
        <taxon>Pseudomonadaceae</taxon>
        <taxon>Pseudomonas</taxon>
    </lineage>
</organism>
<comment type="caution">
    <text evidence="1">The sequence shown here is derived from an EMBL/GenBank/DDBJ whole genome shotgun (WGS) entry which is preliminary data.</text>
</comment>
<dbReference type="RefSeq" id="WP_322492096.1">
    <property type="nucleotide sequence ID" value="NZ_JAXUBM010000035.1"/>
</dbReference>
<protein>
    <submittedName>
        <fullName evidence="1">GIY-YIG nuclease family protein</fullName>
    </submittedName>
</protein>
<name>A0ABU5L4P8_9PSED</name>
<proteinExistence type="predicted"/>
<evidence type="ECO:0000313" key="2">
    <source>
        <dbReference type="Proteomes" id="UP001292116"/>
    </source>
</evidence>
<dbReference type="CDD" id="cd00719">
    <property type="entry name" value="GIY-YIG_SF"/>
    <property type="match status" value="1"/>
</dbReference>
<dbReference type="EMBL" id="JAXUBM010000035">
    <property type="protein sequence ID" value="MDZ5741129.1"/>
    <property type="molecule type" value="Genomic_DNA"/>
</dbReference>
<evidence type="ECO:0000313" key="1">
    <source>
        <dbReference type="EMBL" id="MDZ5741129.1"/>
    </source>
</evidence>
<keyword evidence="2" id="KW-1185">Reference proteome</keyword>
<reference evidence="1 2" key="1">
    <citation type="submission" date="2023-11" db="EMBL/GenBank/DDBJ databases">
        <title>Draft genomes analysis of Pseudomonas asiatica isolated from milk, feces and farm soil of cows suffering from clinical mastitis.</title>
        <authorList>
            <person name="Rahman T."/>
            <person name="Das Z.C."/>
            <person name="Hoque M.N."/>
        </authorList>
    </citation>
    <scope>NUCLEOTIDE SEQUENCE [LARGE SCALE GENOMIC DNA]</scope>
    <source>
        <strain evidence="1 2">2F2</strain>
    </source>
</reference>
<accession>A0ABU5L4P8</accession>
<sequence length="285" mass="32396">MHVSTGYTLTHRFKTPIEARSSFDWGSQSGMEYFKDLEFDLPSALLAQLVDLFGCMKPGPLNEEAVLSVPEGQGVYQLLFNGELVYVGKTDAKDGLRQRLLRHAKKICFRRNLHQSQVTFKAIRVYVFTPMDLEDLLIKHYHECRIPLAWNLSGFGSNDPGRKRDHSEIKAIHFDSMYPIDLDCEASVSPAEDGCSVAEVLMRLKEQLAYTIRFQNKGGRSREPHSDLKLAMVRLHSGRHSVLSILRQVKKALGEEWQITALPGYVIIYRERATYSHGTIIEAAE</sequence>